<evidence type="ECO:0000313" key="2">
    <source>
        <dbReference type="Proteomes" id="UP001372338"/>
    </source>
</evidence>
<keyword evidence="2" id="KW-1185">Reference proteome</keyword>
<dbReference type="Proteomes" id="UP001372338">
    <property type="component" value="Unassembled WGS sequence"/>
</dbReference>
<dbReference type="PANTHER" id="PTHR31900">
    <property type="entry name" value="F-BOX/RNI SUPERFAMILY PROTEIN-RELATED"/>
    <property type="match status" value="1"/>
</dbReference>
<evidence type="ECO:0000313" key="1">
    <source>
        <dbReference type="EMBL" id="KAK7255450.1"/>
    </source>
</evidence>
<dbReference type="EMBL" id="JAYWIO010000006">
    <property type="protein sequence ID" value="KAK7255450.1"/>
    <property type="molecule type" value="Genomic_DNA"/>
</dbReference>
<organism evidence="1 2">
    <name type="scientific">Crotalaria pallida</name>
    <name type="common">Smooth rattlebox</name>
    <name type="synonym">Crotalaria striata</name>
    <dbReference type="NCBI Taxonomy" id="3830"/>
    <lineage>
        <taxon>Eukaryota</taxon>
        <taxon>Viridiplantae</taxon>
        <taxon>Streptophyta</taxon>
        <taxon>Embryophyta</taxon>
        <taxon>Tracheophyta</taxon>
        <taxon>Spermatophyta</taxon>
        <taxon>Magnoliopsida</taxon>
        <taxon>eudicotyledons</taxon>
        <taxon>Gunneridae</taxon>
        <taxon>Pentapetalae</taxon>
        <taxon>rosids</taxon>
        <taxon>fabids</taxon>
        <taxon>Fabales</taxon>
        <taxon>Fabaceae</taxon>
        <taxon>Papilionoideae</taxon>
        <taxon>50 kb inversion clade</taxon>
        <taxon>genistoids sensu lato</taxon>
        <taxon>core genistoids</taxon>
        <taxon>Crotalarieae</taxon>
        <taxon>Crotalaria</taxon>
    </lineage>
</organism>
<dbReference type="PANTHER" id="PTHR31900:SF34">
    <property type="entry name" value="EMB|CAB62440.1-RELATED"/>
    <property type="match status" value="1"/>
</dbReference>
<reference evidence="1 2" key="1">
    <citation type="submission" date="2024-01" db="EMBL/GenBank/DDBJ databases">
        <title>The genomes of 5 underutilized Papilionoideae crops provide insights into root nodulation and disease resistanc.</title>
        <authorList>
            <person name="Yuan L."/>
        </authorList>
    </citation>
    <scope>NUCLEOTIDE SEQUENCE [LARGE SCALE GENOMIC DNA]</scope>
    <source>
        <strain evidence="1">ZHUSHIDOU_FW_LH</strain>
        <tissue evidence="1">Leaf</tissue>
    </source>
</reference>
<proteinExistence type="predicted"/>
<protein>
    <submittedName>
        <fullName evidence="1">Uncharacterized protein</fullName>
    </submittedName>
</protein>
<dbReference type="AlphaFoldDB" id="A0AAN9EIN5"/>
<dbReference type="InterPro" id="IPR050232">
    <property type="entry name" value="FBL13/AtMIF1-like"/>
</dbReference>
<gene>
    <name evidence="1" type="ORF">RIF29_28860</name>
</gene>
<name>A0AAN9EIN5_CROPI</name>
<sequence length="127" mass="14761">MLLSGCPVLETLSLHLTRRSMYYHTGKFGKIGMPSSLKRLVFSDELDLEIEDLEIDTPCLEYLRIEIRTKCSRFSFKNLQNVVRAYLDFSPRDDYTDFMLKLLGALTRTKYLVMHLPTISTEVMCLV</sequence>
<comment type="caution">
    <text evidence="1">The sequence shown here is derived from an EMBL/GenBank/DDBJ whole genome shotgun (WGS) entry which is preliminary data.</text>
</comment>
<accession>A0AAN9EIN5</accession>